<feature type="domain" description="COG4 transport protein middle alpha-helical bundle" evidence="1">
    <location>
        <begin position="114"/>
        <end position="591"/>
    </location>
</feature>
<dbReference type="InterPro" id="IPR048684">
    <property type="entry name" value="COG4_C"/>
</dbReference>
<proteinExistence type="predicted"/>
<dbReference type="STRING" id="1408657.A0A0W4ZRF6"/>
<dbReference type="Gene3D" id="1.10.287.1060">
    <property type="entry name" value="ESAT-6-like"/>
    <property type="match status" value="1"/>
</dbReference>
<keyword evidence="3" id="KW-1185">Reference proteome</keyword>
<accession>A0A0W4ZRF6</accession>
<dbReference type="Proteomes" id="UP000053447">
    <property type="component" value="Unassembled WGS sequence"/>
</dbReference>
<dbReference type="InterPro" id="IPR048682">
    <property type="entry name" value="COG4"/>
</dbReference>
<dbReference type="RefSeq" id="XP_018229944.1">
    <property type="nucleotide sequence ID" value="XM_018373769.1"/>
</dbReference>
<reference evidence="3" key="1">
    <citation type="journal article" date="2016" name="Nat. Commun.">
        <title>Genome analysis of three Pneumocystis species reveals adaptation mechanisms to life exclusively in mammalian hosts.</title>
        <authorList>
            <person name="Ma L."/>
            <person name="Chen Z."/>
            <person name="Huang D.W."/>
            <person name="Kutty G."/>
            <person name="Ishihara M."/>
            <person name="Wang H."/>
            <person name="Abouelleil A."/>
            <person name="Bishop L."/>
            <person name="Davey E."/>
            <person name="Deng R."/>
            <person name="Deng X."/>
            <person name="Fan L."/>
            <person name="Fantoni G."/>
            <person name="Fitzgerald M."/>
            <person name="Gogineni E."/>
            <person name="Goldberg J.M."/>
            <person name="Handley G."/>
            <person name="Hu X."/>
            <person name="Huber C."/>
            <person name="Jiao X."/>
            <person name="Jones K."/>
            <person name="Levin J.Z."/>
            <person name="Liu Y."/>
            <person name="Macdonald P."/>
            <person name="Melnikov A."/>
            <person name="Raley C."/>
            <person name="Sassi M."/>
            <person name="Sherman B.T."/>
            <person name="Song X."/>
            <person name="Sykes S."/>
            <person name="Tran B."/>
            <person name="Walsh L."/>
            <person name="Xia Y."/>
            <person name="Yang J."/>
            <person name="Young S."/>
            <person name="Zeng Q."/>
            <person name="Zheng X."/>
            <person name="Stephens R."/>
            <person name="Nusbaum C."/>
            <person name="Birren B.W."/>
            <person name="Azadi P."/>
            <person name="Lempicki R.A."/>
            <person name="Cuomo C.A."/>
            <person name="Kovacs J.A."/>
        </authorList>
    </citation>
    <scope>NUCLEOTIDE SEQUENCE [LARGE SCALE GENOMIC DNA]</scope>
    <source>
        <strain evidence="3">RU7</strain>
    </source>
</reference>
<dbReference type="Pfam" id="PF08318">
    <property type="entry name" value="COG4_m"/>
    <property type="match status" value="1"/>
</dbReference>
<gene>
    <name evidence="2" type="ORF">T551_01506</name>
</gene>
<protein>
    <recommendedName>
        <fullName evidence="1">COG4 transport protein middle alpha-helical bundle domain-containing protein</fullName>
    </recommendedName>
</protein>
<dbReference type="InterPro" id="IPR013167">
    <property type="entry name" value="COG4_M"/>
</dbReference>
<dbReference type="EMBL" id="LFWA01000006">
    <property type="protein sequence ID" value="KTW30954.1"/>
    <property type="molecule type" value="Genomic_DNA"/>
</dbReference>
<dbReference type="VEuPathDB" id="FungiDB:T551_01506"/>
<evidence type="ECO:0000313" key="2">
    <source>
        <dbReference type="EMBL" id="KTW30954.1"/>
    </source>
</evidence>
<organism evidence="2 3">
    <name type="scientific">Pneumocystis jirovecii (strain RU7)</name>
    <name type="common">Human pneumocystis pneumonia agent</name>
    <dbReference type="NCBI Taxonomy" id="1408657"/>
    <lineage>
        <taxon>Eukaryota</taxon>
        <taxon>Fungi</taxon>
        <taxon>Dikarya</taxon>
        <taxon>Ascomycota</taxon>
        <taxon>Taphrinomycotina</taxon>
        <taxon>Pneumocystomycetes</taxon>
        <taxon>Pneumocystaceae</taxon>
        <taxon>Pneumocystis</taxon>
    </lineage>
</organism>
<comment type="caution">
    <text evidence="2">The sequence shown here is derived from an EMBL/GenBank/DDBJ whole genome shotgun (WGS) entry which is preliminary data.</text>
</comment>
<evidence type="ECO:0000259" key="1">
    <source>
        <dbReference type="SMART" id="SM00762"/>
    </source>
</evidence>
<dbReference type="SMART" id="SM00762">
    <property type="entry name" value="Cog4"/>
    <property type="match status" value="1"/>
</dbReference>
<dbReference type="OrthoDB" id="47059at2759"/>
<dbReference type="AlphaFoldDB" id="A0A0W4ZRF6"/>
<dbReference type="Gene3D" id="1.20.58.1970">
    <property type="match status" value="1"/>
</dbReference>
<dbReference type="Pfam" id="PF20662">
    <property type="entry name" value="COG4_C"/>
    <property type="match status" value="1"/>
</dbReference>
<dbReference type="PANTHER" id="PTHR24016">
    <property type="entry name" value="CONSERVED OLIGOMERIC GOLGI COMPLEX SUBUNIT 4"/>
    <property type="match status" value="1"/>
</dbReference>
<dbReference type="GeneID" id="28940024"/>
<dbReference type="PANTHER" id="PTHR24016:SF0">
    <property type="entry name" value="CONSERVED OLIGOMERIC GOLGI COMPLEX SUBUNIT 4"/>
    <property type="match status" value="1"/>
</dbReference>
<sequence length="850" mass="95024">MPFNVYFVYRGLMIGQKRAYSCIQRVAEVRSIRAALHALQTFLEQRHWEEAAKELQKLQKCRQESYECKDGLFSDQNSQKLSQPCTLDDHRGILEGFAAEAVPTASIPDAEAALASAEAALVYIFLREFEAAAAANDAPTMTHFFRMFPIIGRMNEGLDAYIRVITQRITLYTLQHTANDTASVTTATNGSVSSISATSVVDAGMASISLPSNTLNDSGISDGALSVSSSIFNTSLKSPSISEKNSTSVRTQGSILDSVLNKVHTSATNFNTTIASTSSLSGISTSSSIFGRFSHDSSNTASNDISVGISSGFSTLPGLLNTSASSRMTKLLEYVAKVMEMHVPVVIQSYGYTAACFILEQLHKACLQSCAILVEMFWKERQVARKLIYTQSYAFEFLIKSFSSSHSLQSSLYTNTPTITNTSNISRNSSVDKINVVTEEIDIKNIDLLLTEVSDMLHKWSLYDRFVARKFQVLHNESVKQMNSTVLFSSLLSPSLSSLNVEVYGRLESLYKNMELFFMRHSVEKAFQLNEQDTTSTPPISSFVDDIMYVLRKVINRALDTSQSALVQEILIGIKRIMEMDYIGIVQRQMLVCKGKLSNQTLSFKTSGSIKSPPRVENEENDFFSFIILLNNLDISQSYIKKIISDSTCEKSAPIKKLFPRENDTALVYQYIQSLVSLQDRFLDILNDGLNTLFLHFIKARLKRLLDDCFRKSLYVITSTYFDELEQEQPIQRQFVRGWDNLMVNFKNQLTDENMNRLVEISGQLVAKSLEGIISTLKVNELGAIRLDKDISAISSHIISYGSYHLHKLFIHVYAMIRVLCSDADAPITDTAALLSHSQIEALLKQIIRI</sequence>
<name>A0A0W4ZRF6_PNEJ7</name>
<evidence type="ECO:0000313" key="3">
    <source>
        <dbReference type="Proteomes" id="UP000053447"/>
    </source>
</evidence>